<reference evidence="2 3" key="1">
    <citation type="submission" date="2017-03" db="EMBL/GenBank/DDBJ databases">
        <title>Draft genome sequence of Streptomyces scabrisporus NF3, endophyte isolated from Amphipterygium adstringens.</title>
        <authorList>
            <person name="Vazquez M."/>
            <person name="Ceapa C.D."/>
            <person name="Rodriguez Luna D."/>
            <person name="Sanchez Esquivel S."/>
        </authorList>
    </citation>
    <scope>NUCLEOTIDE SEQUENCE [LARGE SCALE GENOMIC DNA]</scope>
    <source>
        <strain evidence="2 3">NF3</strain>
    </source>
</reference>
<proteinExistence type="predicted"/>
<dbReference type="AlphaFoldDB" id="A0A1T3NJJ4"/>
<evidence type="ECO:0000313" key="3">
    <source>
        <dbReference type="Proteomes" id="UP000190037"/>
    </source>
</evidence>
<dbReference type="EMBL" id="MWQN01000005">
    <property type="protein sequence ID" value="OPC76781.1"/>
    <property type="molecule type" value="Genomic_DNA"/>
</dbReference>
<dbReference type="Proteomes" id="UP000190037">
    <property type="component" value="Unassembled WGS sequence"/>
</dbReference>
<sequence length="286" mass="32615">MGTYIVCEATADTEIRHLLERFLQIGRLARGVDGTLRVRSPTIDGSDAYAFYLDRAYPHVVGFRGPAVSWFDRGHVPLEDVLRRRAERRTRMEEARQRRAAHERRMREQEEDAARRRAEALRPMWPVMAMGQYDRNGTAVPVPSPRRPVTEEARVRHVGRRPHVVFHADALNSPFFAKVPLEERCEALTRVLDVLLRRPSEGKVSIGPGSITVSGRKVTLTLTPDCAMVRTLNPPRKGDKNIPPLYRAARWPVDRPRPPRRDRSNAESPTDTETPYGGDRFATIDE</sequence>
<accession>A0A1T3NJJ4</accession>
<organism evidence="2 3">
    <name type="scientific">Embleya scabrispora</name>
    <dbReference type="NCBI Taxonomy" id="159449"/>
    <lineage>
        <taxon>Bacteria</taxon>
        <taxon>Bacillati</taxon>
        <taxon>Actinomycetota</taxon>
        <taxon>Actinomycetes</taxon>
        <taxon>Kitasatosporales</taxon>
        <taxon>Streptomycetaceae</taxon>
        <taxon>Embleya</taxon>
    </lineage>
</organism>
<comment type="caution">
    <text evidence="2">The sequence shown here is derived from an EMBL/GenBank/DDBJ whole genome shotgun (WGS) entry which is preliminary data.</text>
</comment>
<feature type="region of interest" description="Disordered" evidence="1">
    <location>
        <begin position="89"/>
        <end position="111"/>
    </location>
</feature>
<feature type="compositionally biased region" description="Basic and acidic residues" evidence="1">
    <location>
        <begin position="252"/>
        <end position="265"/>
    </location>
</feature>
<gene>
    <name evidence="2" type="ORF">B4N89_45735</name>
</gene>
<feature type="region of interest" description="Disordered" evidence="1">
    <location>
        <begin position="231"/>
        <end position="286"/>
    </location>
</feature>
<keyword evidence="3" id="KW-1185">Reference proteome</keyword>
<evidence type="ECO:0000256" key="1">
    <source>
        <dbReference type="SAM" id="MobiDB-lite"/>
    </source>
</evidence>
<evidence type="ECO:0000313" key="2">
    <source>
        <dbReference type="EMBL" id="OPC76781.1"/>
    </source>
</evidence>
<protein>
    <submittedName>
        <fullName evidence="2">Uncharacterized protein</fullName>
    </submittedName>
</protein>
<name>A0A1T3NJJ4_9ACTN</name>